<sequence length="229" mass="23721">MKKTIITMLLAMSLALPLAGCGGSSSTASTSESTSVSKTGDKDKSEAKKAGSEKKKTDSNKKSASKKKSTSTASKKTDEKKSGLTAENFMKIDMGMTLDQVAKLLGSKGKKASETSIAGTKSAVYAWSGSDLSTISVTFTDGKASVKSQAGVITSKVKVSLKQYEQVKTGMTYDQVKKVLGGDGALMSADEILGVKGETYSWSGKSLLSSCTIIFSGGKVSSVTEAGLE</sequence>
<proteinExistence type="predicted"/>
<evidence type="ECO:0000313" key="5">
    <source>
        <dbReference type="Proteomes" id="UP000460257"/>
    </source>
</evidence>
<dbReference type="SUPFAM" id="SSF55648">
    <property type="entry name" value="beta-lactamase-inhibitor protein, BLIP"/>
    <property type="match status" value="1"/>
</dbReference>
<keyword evidence="1 3" id="KW-0732">Signal</keyword>
<feature type="region of interest" description="Disordered" evidence="2">
    <location>
        <begin position="20"/>
        <end position="80"/>
    </location>
</feature>
<dbReference type="InterPro" id="IPR024221">
    <property type="entry name" value="BLIP_dom_sf"/>
</dbReference>
<dbReference type="Pfam" id="PF07467">
    <property type="entry name" value="BLIP"/>
    <property type="match status" value="1"/>
</dbReference>
<dbReference type="InterPro" id="IPR009099">
    <property type="entry name" value="Beta-lactamas_inhib"/>
</dbReference>
<feature type="signal peptide" evidence="3">
    <location>
        <begin position="1"/>
        <end position="19"/>
    </location>
</feature>
<feature type="compositionally biased region" description="Low complexity" evidence="2">
    <location>
        <begin position="20"/>
        <end position="38"/>
    </location>
</feature>
<dbReference type="InterPro" id="IPR037873">
    <property type="entry name" value="BamE-like"/>
</dbReference>
<keyword evidence="5" id="KW-1185">Reference proteome</keyword>
<evidence type="ECO:0000256" key="3">
    <source>
        <dbReference type="SAM" id="SignalP"/>
    </source>
</evidence>
<comment type="caution">
    <text evidence="4">The sequence shown here is derived from an EMBL/GenBank/DDBJ whole genome shotgun (WGS) entry which is preliminary data.</text>
</comment>
<dbReference type="Gene3D" id="3.30.1450.10">
    <property type="match status" value="2"/>
</dbReference>
<reference evidence="4" key="1">
    <citation type="journal article" date="2020" name="Appl. Environ. Microbiol.">
        <title>Medium-Chain Fatty Acid Synthesis by 'Candidatus Weimeria bifida' gen. nov., sp. nov., and 'Candidatus Pseudoramibacter fermentans' sp. nov.</title>
        <authorList>
            <person name="Scarborough M.J."/>
            <person name="Myers K.S."/>
            <person name="Donohue T.J."/>
            <person name="Noguera D.R."/>
        </authorList>
    </citation>
    <scope>NUCLEOTIDE SEQUENCE</scope>
    <source>
        <strain evidence="4">LCO1.1</strain>
    </source>
</reference>
<name>A0A6N7IZ35_9FIRM</name>
<feature type="chain" id="PRO_5038765578" evidence="3">
    <location>
        <begin position="20"/>
        <end position="229"/>
    </location>
</feature>
<gene>
    <name evidence="4" type="ORF">FRC54_02590</name>
</gene>
<protein>
    <submittedName>
        <fullName evidence="4">DUF3862 domain-containing protein</fullName>
    </submittedName>
</protein>
<evidence type="ECO:0000313" key="4">
    <source>
        <dbReference type="EMBL" id="MQN00866.1"/>
    </source>
</evidence>
<evidence type="ECO:0000256" key="2">
    <source>
        <dbReference type="SAM" id="MobiDB-lite"/>
    </source>
</evidence>
<organism evidence="4 5">
    <name type="scientific">Candidatus Weimeria bifida</name>
    <dbReference type="NCBI Taxonomy" id="2599074"/>
    <lineage>
        <taxon>Bacteria</taxon>
        <taxon>Bacillati</taxon>
        <taxon>Bacillota</taxon>
        <taxon>Clostridia</taxon>
        <taxon>Lachnospirales</taxon>
        <taxon>Lachnospiraceae</taxon>
        <taxon>Candidatus Weimeria</taxon>
    </lineage>
</organism>
<evidence type="ECO:0000256" key="1">
    <source>
        <dbReference type="ARBA" id="ARBA00022729"/>
    </source>
</evidence>
<dbReference type="EMBL" id="VOGC01000002">
    <property type="protein sequence ID" value="MQN00866.1"/>
    <property type="molecule type" value="Genomic_DNA"/>
</dbReference>
<dbReference type="Proteomes" id="UP000460257">
    <property type="component" value="Unassembled WGS sequence"/>
</dbReference>
<feature type="compositionally biased region" description="Basic and acidic residues" evidence="2">
    <location>
        <begin position="39"/>
        <end position="61"/>
    </location>
</feature>
<dbReference type="AlphaFoldDB" id="A0A6N7IZ35"/>
<accession>A0A6N7IZ35</accession>